<dbReference type="InterPro" id="IPR013566">
    <property type="entry name" value="EF_hand_assoc_1"/>
</dbReference>
<reference evidence="18 19" key="2">
    <citation type="journal article" date="2019" name="G3 (Bethesda)">
        <title>Hybrid Assembly of the Genome of the Entomopathogenic Nematode Steinernema carpocapsae Identifies the X-Chromosome.</title>
        <authorList>
            <person name="Serra L."/>
            <person name="Macchietto M."/>
            <person name="Macias-Munoz A."/>
            <person name="McGill C.J."/>
            <person name="Rodriguez I.M."/>
            <person name="Rodriguez B."/>
            <person name="Murad R."/>
            <person name="Mortazavi A."/>
        </authorList>
    </citation>
    <scope>NUCLEOTIDE SEQUENCE [LARGE SCALE GENOMIC DNA]</scope>
    <source>
        <strain evidence="18 19">ALL</strain>
    </source>
</reference>
<keyword evidence="4" id="KW-0479">Metal-binding</keyword>
<dbReference type="SMART" id="SM00173">
    <property type="entry name" value="RAS"/>
    <property type="match status" value="1"/>
</dbReference>
<evidence type="ECO:0000256" key="11">
    <source>
        <dbReference type="ARBA" id="ARBA00023128"/>
    </source>
</evidence>
<feature type="domain" description="EF-hand" evidence="16">
    <location>
        <begin position="316"/>
        <end position="351"/>
    </location>
</feature>
<evidence type="ECO:0000256" key="6">
    <source>
        <dbReference type="ARBA" id="ARBA00022741"/>
    </source>
</evidence>
<evidence type="ECO:0000256" key="7">
    <source>
        <dbReference type="ARBA" id="ARBA00022787"/>
    </source>
</evidence>
<keyword evidence="13 14" id="KW-0472">Membrane</keyword>
<dbReference type="InterPro" id="IPR011992">
    <property type="entry name" value="EF-hand-dom_pair"/>
</dbReference>
<dbReference type="CDD" id="cd01892">
    <property type="entry name" value="Miro2"/>
    <property type="match status" value="1"/>
</dbReference>
<dbReference type="SMART" id="SM00054">
    <property type="entry name" value="EFh"/>
    <property type="match status" value="2"/>
</dbReference>
<dbReference type="GO" id="GO:0005525">
    <property type="term" value="F:GTP binding"/>
    <property type="evidence" value="ECO:0007669"/>
    <property type="project" value="UniProtKB-KW"/>
</dbReference>
<comment type="function">
    <text evidence="14">Mitochondrial GTPase involved in mitochondrial trafficking. Probably involved in control of anterograde transport of mitochondria and their subcellular distribution.</text>
</comment>
<sequence length="628" mass="70738">MTETILNPDNPPADVRILLVGDGGVGKTSLISALIEDEFCETVPPKVENIVIPGDVTPEHLVTEIIDYSPQVQSEDDVKIQIQNASVICVVYAVDNSSSTTKVSSYWLPLIRTVLGGSDHGRPVILVGNKSDQAGPSRQMDDVLPIMNEFGEIETCVECSAKTMKNISETFYYAQKAVIYPTQPLYIPEDKELSRKCRKALVRVFKLCDVDNDGLLNDSELNMFQLLCFGVPLSGNAIQDVKNAVMEGDAEGLIDNGITISGFLYLHQLFIHRGRPETTWTVLRKFGYDVDLQLECNYLCPKLNIGLGCSTELTQRGMQFITQLFDKYDEDKDGILSPSELTNLFSVCPTLGWSKEAFCSVETDERDWLTYNGYKCFWIMNVFMNINKTLEQLAYLGFNVTSGSQLEAIHVTQDRRVDIAEKKTDRAVFQCHVIGPKDAGKTVFCRSFAGHSMRKIALMNKKVMTPYVINSVLVKNEQKYLLLHEVDMYSPKDKLTTYEVCADVICLIYDASDRNSFNFCAETYRTYFHGTKVPCLIVATKVDRGEVEQVYEHQPPEFCRLYQLPAPIKFHNREIGNANCEVYTQLATMAVYPHLKKVYFFHDSVFWGKLALGAAVAGLTSFLVFRNI</sequence>
<reference evidence="18 19" key="1">
    <citation type="journal article" date="2015" name="Genome Biol.">
        <title>Comparative genomics of Steinernema reveals deeply conserved gene regulatory networks.</title>
        <authorList>
            <person name="Dillman A.R."/>
            <person name="Macchietto M."/>
            <person name="Porter C.F."/>
            <person name="Rogers A."/>
            <person name="Williams B."/>
            <person name="Antoshechkin I."/>
            <person name="Lee M.M."/>
            <person name="Goodwin Z."/>
            <person name="Lu X."/>
            <person name="Lewis E.E."/>
            <person name="Goodrich-Blair H."/>
            <person name="Stock S.P."/>
            <person name="Adams B.J."/>
            <person name="Sternberg P.W."/>
            <person name="Mortazavi A."/>
        </authorList>
    </citation>
    <scope>NUCLEOTIDE SEQUENCE [LARGE SCALE GENOMIC DNA]</scope>
    <source>
        <strain evidence="18 19">ALL</strain>
    </source>
</reference>
<comment type="subcellular location">
    <subcellularLocation>
        <location evidence="1 14">Mitochondrion outer membrane</location>
        <topology evidence="1 14">Single-pass type IV membrane protein</topology>
    </subcellularLocation>
</comment>
<keyword evidence="12 14" id="KW-0342">GTP-binding</keyword>
<dbReference type="InterPro" id="IPR052266">
    <property type="entry name" value="Miro-EF-hand_domain"/>
</dbReference>
<protein>
    <recommendedName>
        <fullName evidence="14">Mitochondrial Rho GTPase</fullName>
        <ecNumber evidence="14">3.6.5.-</ecNumber>
    </recommendedName>
</protein>
<dbReference type="GO" id="GO:0005741">
    <property type="term" value="C:mitochondrial outer membrane"/>
    <property type="evidence" value="ECO:0007669"/>
    <property type="project" value="UniProtKB-SubCell"/>
</dbReference>
<dbReference type="InterPro" id="IPR002048">
    <property type="entry name" value="EF_hand_dom"/>
</dbReference>
<keyword evidence="8 14" id="KW-0378">Hydrolase</keyword>
<evidence type="ECO:0000256" key="9">
    <source>
        <dbReference type="ARBA" id="ARBA00022837"/>
    </source>
</evidence>
<dbReference type="SUPFAM" id="SSF52540">
    <property type="entry name" value="P-loop containing nucleoside triphosphate hydrolases"/>
    <property type="match status" value="2"/>
</dbReference>
<evidence type="ECO:0000256" key="13">
    <source>
        <dbReference type="ARBA" id="ARBA00023136"/>
    </source>
</evidence>
<comment type="caution">
    <text evidence="18">The sequence shown here is derived from an EMBL/GenBank/DDBJ whole genome shotgun (WGS) entry which is preliminary data.</text>
</comment>
<dbReference type="PROSITE" id="PS51423">
    <property type="entry name" value="MIRO"/>
    <property type="match status" value="2"/>
</dbReference>
<keyword evidence="11 14" id="KW-0496">Mitochondrion</keyword>
<keyword evidence="3 15" id="KW-0812">Transmembrane</keyword>
<dbReference type="AlphaFoldDB" id="A0A4V6I869"/>
<dbReference type="GO" id="GO:0003924">
    <property type="term" value="F:GTPase activity"/>
    <property type="evidence" value="ECO:0007669"/>
    <property type="project" value="InterPro"/>
</dbReference>
<keyword evidence="7 14" id="KW-1000">Mitochondrion outer membrane</keyword>
<evidence type="ECO:0000313" key="19">
    <source>
        <dbReference type="Proteomes" id="UP000298663"/>
    </source>
</evidence>
<evidence type="ECO:0000256" key="1">
    <source>
        <dbReference type="ARBA" id="ARBA00004200"/>
    </source>
</evidence>
<evidence type="ECO:0000256" key="5">
    <source>
        <dbReference type="ARBA" id="ARBA00022737"/>
    </source>
</evidence>
<evidence type="ECO:0000256" key="15">
    <source>
        <dbReference type="SAM" id="Phobius"/>
    </source>
</evidence>
<dbReference type="Gene3D" id="1.10.238.10">
    <property type="entry name" value="EF-hand"/>
    <property type="match status" value="2"/>
</dbReference>
<dbReference type="SMART" id="SM00175">
    <property type="entry name" value="RAB"/>
    <property type="match status" value="1"/>
</dbReference>
<keyword evidence="10 15" id="KW-1133">Transmembrane helix</keyword>
<dbReference type="PANTHER" id="PTHR46819">
    <property type="entry name" value="EF-HAND CALCIUM-BINDING DOMAIN-CONTAINING PROTEIN 7"/>
    <property type="match status" value="1"/>
</dbReference>
<name>A0A4V6I869_STECR</name>
<organism evidence="18 19">
    <name type="scientific">Steinernema carpocapsae</name>
    <name type="common">Entomopathogenic nematode</name>
    <dbReference type="NCBI Taxonomy" id="34508"/>
    <lineage>
        <taxon>Eukaryota</taxon>
        <taxon>Metazoa</taxon>
        <taxon>Ecdysozoa</taxon>
        <taxon>Nematoda</taxon>
        <taxon>Chromadorea</taxon>
        <taxon>Rhabditida</taxon>
        <taxon>Tylenchina</taxon>
        <taxon>Panagrolaimomorpha</taxon>
        <taxon>Strongyloidoidea</taxon>
        <taxon>Steinernematidae</taxon>
        <taxon>Steinernema</taxon>
    </lineage>
</organism>
<dbReference type="GO" id="GO:0005509">
    <property type="term" value="F:calcium ion binding"/>
    <property type="evidence" value="ECO:0007669"/>
    <property type="project" value="InterPro"/>
</dbReference>
<dbReference type="PIRSF" id="PIRSF037488">
    <property type="entry name" value="Mt_Rho_GTPase"/>
    <property type="match status" value="1"/>
</dbReference>
<evidence type="ECO:0000256" key="14">
    <source>
        <dbReference type="PIRNR" id="PIRNR037488"/>
    </source>
</evidence>
<dbReference type="PROSITE" id="PS51419">
    <property type="entry name" value="RAB"/>
    <property type="match status" value="1"/>
</dbReference>
<dbReference type="EC" id="3.6.5.-" evidence="14"/>
<feature type="transmembrane region" description="Helical" evidence="15">
    <location>
        <begin position="606"/>
        <end position="625"/>
    </location>
</feature>
<dbReference type="InterPro" id="IPR027417">
    <property type="entry name" value="P-loop_NTPase"/>
</dbReference>
<proteinExistence type="inferred from homology"/>
<dbReference type="EMBL" id="CM016762">
    <property type="protein sequence ID" value="TMS36803.1"/>
    <property type="molecule type" value="Genomic_DNA"/>
</dbReference>
<dbReference type="Pfam" id="PF00071">
    <property type="entry name" value="Ras"/>
    <property type="match status" value="1"/>
</dbReference>
<dbReference type="STRING" id="34508.A0A4V6I869"/>
<evidence type="ECO:0000313" key="18">
    <source>
        <dbReference type="EMBL" id="TMS36803.1"/>
    </source>
</evidence>
<dbReference type="InterPro" id="IPR001806">
    <property type="entry name" value="Small_GTPase"/>
</dbReference>
<feature type="domain" description="Miro" evidence="17">
    <location>
        <begin position="426"/>
        <end position="592"/>
    </location>
</feature>
<gene>
    <name evidence="18" type="ORF">L596_003884</name>
</gene>
<keyword evidence="19" id="KW-1185">Reference proteome</keyword>
<dbReference type="InterPro" id="IPR020860">
    <property type="entry name" value="MIRO_dom"/>
</dbReference>
<dbReference type="OrthoDB" id="10020961at2759"/>
<dbReference type="EMBL" id="AZBU02000001">
    <property type="protein sequence ID" value="TMS36803.1"/>
    <property type="molecule type" value="Genomic_DNA"/>
</dbReference>
<dbReference type="Pfam" id="PF08355">
    <property type="entry name" value="EF_assoc_1"/>
    <property type="match status" value="1"/>
</dbReference>
<dbReference type="FunFam" id="1.10.238.10:FF:000011">
    <property type="entry name" value="Mitochondrial Rho GTPase"/>
    <property type="match status" value="1"/>
</dbReference>
<evidence type="ECO:0000256" key="2">
    <source>
        <dbReference type="ARBA" id="ARBA00007981"/>
    </source>
</evidence>
<evidence type="ECO:0000256" key="8">
    <source>
        <dbReference type="ARBA" id="ARBA00022801"/>
    </source>
</evidence>
<accession>A0A4V6I869</accession>
<feature type="domain" description="Miro" evidence="17">
    <location>
        <begin position="12"/>
        <end position="180"/>
    </location>
</feature>
<dbReference type="Gene3D" id="3.40.50.300">
    <property type="entry name" value="P-loop containing nucleotide triphosphate hydrolases"/>
    <property type="match status" value="2"/>
</dbReference>
<evidence type="ECO:0000256" key="3">
    <source>
        <dbReference type="ARBA" id="ARBA00022692"/>
    </source>
</evidence>
<dbReference type="FunFam" id="3.40.50.300:FF:000170">
    <property type="entry name" value="Mitochondrial Rho GTPase"/>
    <property type="match status" value="1"/>
</dbReference>
<dbReference type="InterPro" id="IPR021181">
    <property type="entry name" value="Miro"/>
</dbReference>
<comment type="similarity">
    <text evidence="2 14">Belongs to the mitochondrial Rho GTPase family.</text>
</comment>
<dbReference type="FunFam" id="3.40.50.300:FF:000553">
    <property type="entry name" value="Mitochondrial Rho GTPase"/>
    <property type="match status" value="1"/>
</dbReference>
<evidence type="ECO:0000256" key="12">
    <source>
        <dbReference type="ARBA" id="ARBA00023134"/>
    </source>
</evidence>
<evidence type="ECO:0000259" key="16">
    <source>
        <dbReference type="PROSITE" id="PS50222"/>
    </source>
</evidence>
<dbReference type="SUPFAM" id="SSF47473">
    <property type="entry name" value="EF-hand"/>
    <property type="match status" value="1"/>
</dbReference>
<evidence type="ECO:0000256" key="10">
    <source>
        <dbReference type="ARBA" id="ARBA00022989"/>
    </source>
</evidence>
<dbReference type="Pfam" id="PF13202">
    <property type="entry name" value="EF-hand_5"/>
    <property type="match status" value="1"/>
</dbReference>
<keyword evidence="9 14" id="KW-0106">Calcium</keyword>
<keyword evidence="5" id="KW-0677">Repeat</keyword>
<dbReference type="Proteomes" id="UP000298663">
    <property type="component" value="Chromosome X"/>
</dbReference>
<dbReference type="PRINTS" id="PR00449">
    <property type="entry name" value="RASTRNSFRMNG"/>
</dbReference>
<dbReference type="PROSITE" id="PS00018">
    <property type="entry name" value="EF_HAND_1"/>
    <property type="match status" value="2"/>
</dbReference>
<evidence type="ECO:0000259" key="17">
    <source>
        <dbReference type="PROSITE" id="PS51423"/>
    </source>
</evidence>
<dbReference type="GO" id="GO:0007005">
    <property type="term" value="P:mitochondrion organization"/>
    <property type="evidence" value="ECO:0007669"/>
    <property type="project" value="InterPro"/>
</dbReference>
<dbReference type="PANTHER" id="PTHR46819:SF1">
    <property type="entry name" value="EF-HAND CALCIUM-BINDING DOMAIN-CONTAINING PROTEIN 7"/>
    <property type="match status" value="1"/>
</dbReference>
<evidence type="ECO:0000256" key="4">
    <source>
        <dbReference type="ARBA" id="ARBA00022723"/>
    </source>
</evidence>
<dbReference type="PROSITE" id="PS50222">
    <property type="entry name" value="EF_HAND_2"/>
    <property type="match status" value="1"/>
</dbReference>
<dbReference type="InterPro" id="IPR018247">
    <property type="entry name" value="EF_Hand_1_Ca_BS"/>
</dbReference>
<dbReference type="Pfam" id="PF08356">
    <property type="entry name" value="EF_assoc_2"/>
    <property type="match status" value="1"/>
</dbReference>
<dbReference type="InterPro" id="IPR013567">
    <property type="entry name" value="EF_hand_assoc_2"/>
</dbReference>
<dbReference type="SMART" id="SM00174">
    <property type="entry name" value="RHO"/>
    <property type="match status" value="1"/>
</dbReference>
<keyword evidence="6 14" id="KW-0547">Nucleotide-binding</keyword>